<feature type="transmembrane region" description="Helical" evidence="1">
    <location>
        <begin position="126"/>
        <end position="146"/>
    </location>
</feature>
<keyword evidence="1" id="KW-1133">Transmembrane helix</keyword>
<evidence type="ECO:0000256" key="1">
    <source>
        <dbReference type="SAM" id="Phobius"/>
    </source>
</evidence>
<organism evidence="2 3">
    <name type="scientific">Candidatus Falkowbacteria bacterium RIFOXYD2_FULL_34_120</name>
    <dbReference type="NCBI Taxonomy" id="1798007"/>
    <lineage>
        <taxon>Bacteria</taxon>
        <taxon>Candidatus Falkowiibacteriota</taxon>
    </lineage>
</organism>
<dbReference type="AlphaFoldDB" id="A0A1F5TRY1"/>
<dbReference type="EMBL" id="MFGO01000008">
    <property type="protein sequence ID" value="OGF41524.1"/>
    <property type="molecule type" value="Genomic_DNA"/>
</dbReference>
<feature type="transmembrane region" description="Helical" evidence="1">
    <location>
        <begin position="101"/>
        <end position="120"/>
    </location>
</feature>
<accession>A0A1F5TRY1</accession>
<name>A0A1F5TRY1_9BACT</name>
<reference evidence="2 3" key="1">
    <citation type="journal article" date="2016" name="Nat. Commun.">
        <title>Thousands of microbial genomes shed light on interconnected biogeochemical processes in an aquifer system.</title>
        <authorList>
            <person name="Anantharaman K."/>
            <person name="Brown C.T."/>
            <person name="Hug L.A."/>
            <person name="Sharon I."/>
            <person name="Castelle C.J."/>
            <person name="Probst A.J."/>
            <person name="Thomas B.C."/>
            <person name="Singh A."/>
            <person name="Wilkins M.J."/>
            <person name="Karaoz U."/>
            <person name="Brodie E.L."/>
            <person name="Williams K.H."/>
            <person name="Hubbard S.S."/>
            <person name="Banfield J.F."/>
        </authorList>
    </citation>
    <scope>NUCLEOTIDE SEQUENCE [LARGE SCALE GENOMIC DNA]</scope>
</reference>
<comment type="caution">
    <text evidence="2">The sequence shown here is derived from an EMBL/GenBank/DDBJ whole genome shotgun (WGS) entry which is preliminary data.</text>
</comment>
<feature type="transmembrane region" description="Helical" evidence="1">
    <location>
        <begin position="47"/>
        <end position="64"/>
    </location>
</feature>
<gene>
    <name evidence="2" type="ORF">A2531_02425</name>
</gene>
<keyword evidence="1" id="KW-0472">Membrane</keyword>
<dbReference type="Proteomes" id="UP000177579">
    <property type="component" value="Unassembled WGS sequence"/>
</dbReference>
<sequence>MERGKSFIGEMFNFVKTFTPEQKKLSIMVAILHLGVWSLVAQDTSTMIIVSAFGWLFYHALNTYQMLKKNNRSATNQEHKEILEKIKAFWKKHFTQITAKTAWLISAIIIATNFLVQIILSQFSLINIINILTLVWLFWIAILFVLKKIFKKEYLMNKAK</sequence>
<evidence type="ECO:0000313" key="3">
    <source>
        <dbReference type="Proteomes" id="UP000177579"/>
    </source>
</evidence>
<proteinExistence type="predicted"/>
<keyword evidence="1" id="KW-0812">Transmembrane</keyword>
<protein>
    <submittedName>
        <fullName evidence="2">Uncharacterized protein</fullName>
    </submittedName>
</protein>
<evidence type="ECO:0000313" key="2">
    <source>
        <dbReference type="EMBL" id="OGF41524.1"/>
    </source>
</evidence>